<dbReference type="CDD" id="cd00118">
    <property type="entry name" value="LysM"/>
    <property type="match status" value="1"/>
</dbReference>
<dbReference type="InterPro" id="IPR018392">
    <property type="entry name" value="LysM"/>
</dbReference>
<comment type="subcellular location">
    <subcellularLocation>
        <location evidence="3">Cell membrane</location>
        <topology evidence="3">Lipid-anchor</topology>
    </subcellularLocation>
</comment>
<comment type="similarity">
    <text evidence="3 4">Belongs to the RlpA family.</text>
</comment>
<dbReference type="RefSeq" id="WP_246104091.1">
    <property type="nucleotide sequence ID" value="NZ_BJXN01000004.1"/>
</dbReference>
<evidence type="ECO:0000256" key="2">
    <source>
        <dbReference type="ARBA" id="ARBA00023316"/>
    </source>
</evidence>
<evidence type="ECO:0000256" key="4">
    <source>
        <dbReference type="RuleBase" id="RU003495"/>
    </source>
</evidence>
<evidence type="ECO:0000256" key="1">
    <source>
        <dbReference type="ARBA" id="ARBA00023239"/>
    </source>
</evidence>
<dbReference type="PANTHER" id="PTHR34183:SF1">
    <property type="entry name" value="ENDOLYTIC PEPTIDOGLYCAN TRANSGLYCOSYLASE RLPA"/>
    <property type="match status" value="1"/>
</dbReference>
<keyword evidence="2 3" id="KW-0961">Cell wall biogenesis/degradation</keyword>
<dbReference type="Gene3D" id="3.10.350.10">
    <property type="entry name" value="LysM domain"/>
    <property type="match status" value="1"/>
</dbReference>
<sequence>MRPAFAAMLLVLLAGCAPRALPEAHAPDPAAVQRIHVVQPGDTLYAIARRFGIGVAALRAANGLTDDRIHPGQVLVVPGPPPPPEVPLGYVEEGVASWYGPGFHGRRTASGEVFDMYAYTAAHRTLPFGSVVRVTRLDTGARVTVRINDRGPFKKNRILDLSYAAARELDLIRAGTARVRIEVVGFEE</sequence>
<dbReference type="CDD" id="cd22268">
    <property type="entry name" value="DPBB_RlpA-like"/>
    <property type="match status" value="1"/>
</dbReference>
<dbReference type="PANTHER" id="PTHR34183">
    <property type="entry name" value="ENDOLYTIC PEPTIDOGLYCAN TRANSGLYCOSYLASE RLPA"/>
    <property type="match status" value="1"/>
</dbReference>
<organism evidence="7 8">
    <name type="scientific">Oceanithermus desulfurans NBRC 100063</name>
    <dbReference type="NCBI Taxonomy" id="1227550"/>
    <lineage>
        <taxon>Bacteria</taxon>
        <taxon>Thermotogati</taxon>
        <taxon>Deinococcota</taxon>
        <taxon>Deinococci</taxon>
        <taxon>Thermales</taxon>
        <taxon>Thermaceae</taxon>
        <taxon>Oceanithermus</taxon>
    </lineage>
</organism>
<gene>
    <name evidence="3" type="primary">rlpA</name>
    <name evidence="7" type="ORF">ODE01S_07520</name>
</gene>
<dbReference type="SUPFAM" id="SSF54106">
    <property type="entry name" value="LysM domain"/>
    <property type="match status" value="1"/>
</dbReference>
<dbReference type="AlphaFoldDB" id="A0A511RI49"/>
<keyword evidence="1 3" id="KW-0456">Lyase</keyword>
<dbReference type="EC" id="4.2.2.-" evidence="3"/>
<dbReference type="PROSITE" id="PS51782">
    <property type="entry name" value="LYSM"/>
    <property type="match status" value="1"/>
</dbReference>
<keyword evidence="3" id="KW-0449">Lipoprotein</keyword>
<dbReference type="NCBIfam" id="TIGR00413">
    <property type="entry name" value="rlpA"/>
    <property type="match status" value="1"/>
</dbReference>
<dbReference type="SMART" id="SM00257">
    <property type="entry name" value="LysM"/>
    <property type="match status" value="1"/>
</dbReference>
<feature type="domain" description="LysM" evidence="6">
    <location>
        <begin position="34"/>
        <end position="77"/>
    </location>
</feature>
<dbReference type="InterPro" id="IPR034718">
    <property type="entry name" value="RlpA"/>
</dbReference>
<dbReference type="GO" id="GO:0071555">
    <property type="term" value="P:cell wall organization"/>
    <property type="evidence" value="ECO:0007669"/>
    <property type="project" value="UniProtKB-KW"/>
</dbReference>
<keyword evidence="3" id="KW-0564">Palmitate</keyword>
<evidence type="ECO:0000256" key="5">
    <source>
        <dbReference type="SAM" id="SignalP"/>
    </source>
</evidence>
<dbReference type="InterPro" id="IPR012997">
    <property type="entry name" value="RplA"/>
</dbReference>
<dbReference type="Proteomes" id="UP000321827">
    <property type="component" value="Unassembled WGS sequence"/>
</dbReference>
<dbReference type="EMBL" id="BJXN01000004">
    <property type="protein sequence ID" value="GEM89318.1"/>
    <property type="molecule type" value="Genomic_DNA"/>
</dbReference>
<dbReference type="HAMAP" id="MF_02071">
    <property type="entry name" value="RlpA"/>
    <property type="match status" value="1"/>
</dbReference>
<keyword evidence="3" id="KW-1003">Cell membrane</keyword>
<dbReference type="Pfam" id="PF03330">
    <property type="entry name" value="DPBB_1"/>
    <property type="match status" value="1"/>
</dbReference>
<comment type="caution">
    <text evidence="7">The sequence shown here is derived from an EMBL/GenBank/DDBJ whole genome shotgun (WGS) entry which is preliminary data.</text>
</comment>
<dbReference type="InterPro" id="IPR036779">
    <property type="entry name" value="LysM_dom_sf"/>
</dbReference>
<feature type="chain" id="PRO_5022274699" description="Probable endolytic peptidoglycan transglycosylase RlpA" evidence="5">
    <location>
        <begin position="20"/>
        <end position="188"/>
    </location>
</feature>
<name>A0A511RI49_9DEIN</name>
<dbReference type="GO" id="GO:0008932">
    <property type="term" value="F:lytic endotransglycosylase activity"/>
    <property type="evidence" value="ECO:0007669"/>
    <property type="project" value="UniProtKB-UniRule"/>
</dbReference>
<reference evidence="7 8" key="1">
    <citation type="submission" date="2019-07" db="EMBL/GenBank/DDBJ databases">
        <title>Whole genome shotgun sequence of Oceanithermus desulfurans NBRC 100063.</title>
        <authorList>
            <person name="Hosoyama A."/>
            <person name="Uohara A."/>
            <person name="Ohji S."/>
            <person name="Ichikawa N."/>
        </authorList>
    </citation>
    <scope>NUCLEOTIDE SEQUENCE [LARGE SCALE GENOMIC DNA]</scope>
    <source>
        <strain evidence="7 8">NBRC 100063</strain>
    </source>
</reference>
<dbReference type="InterPro" id="IPR009009">
    <property type="entry name" value="RlpA-like_DPBB"/>
</dbReference>
<dbReference type="SUPFAM" id="SSF50685">
    <property type="entry name" value="Barwin-like endoglucanases"/>
    <property type="match status" value="1"/>
</dbReference>
<accession>A0A511RI49</accession>
<evidence type="ECO:0000313" key="8">
    <source>
        <dbReference type="Proteomes" id="UP000321827"/>
    </source>
</evidence>
<proteinExistence type="inferred from homology"/>
<keyword evidence="5" id="KW-0732">Signal</keyword>
<dbReference type="InterPro" id="IPR036908">
    <property type="entry name" value="RlpA-like_sf"/>
</dbReference>
<dbReference type="GO" id="GO:0005886">
    <property type="term" value="C:plasma membrane"/>
    <property type="evidence" value="ECO:0007669"/>
    <property type="project" value="UniProtKB-SubCell"/>
</dbReference>
<dbReference type="GO" id="GO:0000270">
    <property type="term" value="P:peptidoglycan metabolic process"/>
    <property type="evidence" value="ECO:0007669"/>
    <property type="project" value="UniProtKB-UniRule"/>
</dbReference>
<feature type="signal peptide" evidence="5">
    <location>
        <begin position="1"/>
        <end position="19"/>
    </location>
</feature>
<dbReference type="PROSITE" id="PS51257">
    <property type="entry name" value="PROKAR_LIPOPROTEIN"/>
    <property type="match status" value="1"/>
</dbReference>
<keyword evidence="3" id="KW-0472">Membrane</keyword>
<dbReference type="Pfam" id="PF01476">
    <property type="entry name" value="LysM"/>
    <property type="match status" value="1"/>
</dbReference>
<dbReference type="Gene3D" id="2.40.40.10">
    <property type="entry name" value="RlpA-like domain"/>
    <property type="match status" value="1"/>
</dbReference>
<evidence type="ECO:0000256" key="3">
    <source>
        <dbReference type="HAMAP-Rule" id="MF_02071"/>
    </source>
</evidence>
<evidence type="ECO:0000313" key="7">
    <source>
        <dbReference type="EMBL" id="GEM89318.1"/>
    </source>
</evidence>
<protein>
    <recommendedName>
        <fullName evidence="3">Probable endolytic peptidoglycan transglycosylase RlpA</fullName>
        <ecNumber evidence="3">4.2.2.-</ecNumber>
    </recommendedName>
</protein>
<evidence type="ECO:0000259" key="6">
    <source>
        <dbReference type="PROSITE" id="PS51782"/>
    </source>
</evidence>
<comment type="function">
    <text evidence="3">Lytic transglycosylase with a strong preference for naked glycan strands that lack stem peptides.</text>
</comment>